<evidence type="ECO:0000313" key="3">
    <source>
        <dbReference type="Proteomes" id="UP000199288"/>
    </source>
</evidence>
<evidence type="ECO:0008006" key="4">
    <source>
        <dbReference type="Google" id="ProtNLM"/>
    </source>
</evidence>
<reference evidence="3" key="1">
    <citation type="submission" date="2016-10" db="EMBL/GenBank/DDBJ databases">
        <authorList>
            <person name="Varghese N."/>
            <person name="Submissions S."/>
        </authorList>
    </citation>
    <scope>NUCLEOTIDE SEQUENCE [LARGE SCALE GENOMIC DNA]</scope>
    <source>
        <strain evidence="3">KPR-1</strain>
    </source>
</reference>
<keyword evidence="1" id="KW-0812">Transmembrane</keyword>
<dbReference type="AlphaFoldDB" id="A0A1H4BP32"/>
<sequence length="218" mass="23307">MSEKPSRTERLTRLYGLVKDVAKPGNIALAVMLIVIAVVAATGGWSKASQAVDKEDALPLIELGKELTAGPFTLVFSEARHVAECSGFAFDAEHGCIEARLTATNTADRLIEDTVFATHLLDSGMLTVTVDDEPLKTTVRYPQIYRVIDGLTQGAYQPGLPTDIIVTWQPVAPVTSEDVTLVVTGAEDGRSSLDGHQIFRLTDPIARIPVEPLAAGAP</sequence>
<feature type="transmembrane region" description="Helical" evidence="1">
    <location>
        <begin position="21"/>
        <end position="45"/>
    </location>
</feature>
<dbReference type="EMBL" id="FNQV01000010">
    <property type="protein sequence ID" value="SEA49572.1"/>
    <property type="molecule type" value="Genomic_DNA"/>
</dbReference>
<proteinExistence type="predicted"/>
<dbReference type="RefSeq" id="WP_092564955.1">
    <property type="nucleotide sequence ID" value="NZ_FNQV01000010.1"/>
</dbReference>
<evidence type="ECO:0000256" key="1">
    <source>
        <dbReference type="SAM" id="Phobius"/>
    </source>
</evidence>
<keyword evidence="3" id="KW-1185">Reference proteome</keyword>
<organism evidence="2 3">
    <name type="scientific">Bowdeniella nasicola</name>
    <dbReference type="NCBI Taxonomy" id="208480"/>
    <lineage>
        <taxon>Bacteria</taxon>
        <taxon>Bacillati</taxon>
        <taxon>Actinomycetota</taxon>
        <taxon>Actinomycetes</taxon>
        <taxon>Actinomycetales</taxon>
        <taxon>Actinomycetaceae</taxon>
        <taxon>Bowdeniella</taxon>
    </lineage>
</organism>
<dbReference type="OrthoDB" id="5063079at2"/>
<name>A0A1H4BP32_9ACTO</name>
<protein>
    <recommendedName>
        <fullName evidence="4">DUF4352 domain-containing protein</fullName>
    </recommendedName>
</protein>
<keyword evidence="1" id="KW-1133">Transmembrane helix</keyword>
<keyword evidence="1" id="KW-0472">Membrane</keyword>
<evidence type="ECO:0000313" key="2">
    <source>
        <dbReference type="EMBL" id="SEA49572.1"/>
    </source>
</evidence>
<gene>
    <name evidence="2" type="ORF">SAMN02910418_01721</name>
</gene>
<accession>A0A1H4BP32</accession>
<dbReference type="Proteomes" id="UP000199288">
    <property type="component" value="Unassembled WGS sequence"/>
</dbReference>